<protein>
    <recommendedName>
        <fullName evidence="1">Condensation domain-containing protein</fullName>
    </recommendedName>
</protein>
<sequence>GLSVSSFDIPVTTSKYDLLLNVLEEAGGYRIYAEYNNTLFSEARISRLLEHYLRLLEAALQSPDLALDELGCLSEEEHQRLAYGINDHQRHFASYPSLYHLFHEQALLRPDDTALLYSGGQMDYKTLSGQVKSLAAV</sequence>
<evidence type="ECO:0000259" key="1">
    <source>
        <dbReference type="Pfam" id="PF00668"/>
    </source>
</evidence>
<proteinExistence type="predicted"/>
<comment type="caution">
    <text evidence="2">The sequence shown here is derived from an EMBL/GenBank/DDBJ whole genome shotgun (WGS) entry which is preliminary data.</text>
</comment>
<dbReference type="PANTHER" id="PTHR45527:SF1">
    <property type="entry name" value="FATTY ACID SYNTHASE"/>
    <property type="match status" value="1"/>
</dbReference>
<organism evidence="2 3">
    <name type="scientific">Chitinophaga qingshengii</name>
    <dbReference type="NCBI Taxonomy" id="1569794"/>
    <lineage>
        <taxon>Bacteria</taxon>
        <taxon>Pseudomonadati</taxon>
        <taxon>Bacteroidota</taxon>
        <taxon>Chitinophagia</taxon>
        <taxon>Chitinophagales</taxon>
        <taxon>Chitinophagaceae</taxon>
        <taxon>Chitinophaga</taxon>
    </lineage>
</organism>
<evidence type="ECO:0000313" key="2">
    <source>
        <dbReference type="EMBL" id="MBC9935073.1"/>
    </source>
</evidence>
<dbReference type="EMBL" id="JACVFC010000020">
    <property type="protein sequence ID" value="MBC9935073.1"/>
    <property type="molecule type" value="Genomic_DNA"/>
</dbReference>
<feature type="non-terminal residue" evidence="2">
    <location>
        <position position="137"/>
    </location>
</feature>
<dbReference type="Pfam" id="PF00668">
    <property type="entry name" value="Condensation"/>
    <property type="match status" value="1"/>
</dbReference>
<reference evidence="2 3" key="1">
    <citation type="submission" date="2020-09" db="EMBL/GenBank/DDBJ databases">
        <title>Genome sequences of type strains of Chitinophaga qingshengii and Chitinophaga varians.</title>
        <authorList>
            <person name="Kittiwongwattana C."/>
        </authorList>
    </citation>
    <scope>NUCLEOTIDE SEQUENCE [LARGE SCALE GENOMIC DNA]</scope>
    <source>
        <strain evidence="2 3">JCM 30026</strain>
    </source>
</reference>
<dbReference type="SUPFAM" id="SSF52777">
    <property type="entry name" value="CoA-dependent acyltransferases"/>
    <property type="match status" value="1"/>
</dbReference>
<dbReference type="InterPro" id="IPR001242">
    <property type="entry name" value="Condensation_dom"/>
</dbReference>
<dbReference type="PANTHER" id="PTHR45527">
    <property type="entry name" value="NONRIBOSOMAL PEPTIDE SYNTHETASE"/>
    <property type="match status" value="1"/>
</dbReference>
<dbReference type="SUPFAM" id="SSF56801">
    <property type="entry name" value="Acetyl-CoA synthetase-like"/>
    <property type="match status" value="1"/>
</dbReference>
<dbReference type="Proteomes" id="UP000659124">
    <property type="component" value="Unassembled WGS sequence"/>
</dbReference>
<dbReference type="RefSeq" id="WP_188092168.1">
    <property type="nucleotide sequence ID" value="NZ_JACVFC010000020.1"/>
</dbReference>
<evidence type="ECO:0000313" key="3">
    <source>
        <dbReference type="Proteomes" id="UP000659124"/>
    </source>
</evidence>
<feature type="non-terminal residue" evidence="2">
    <location>
        <position position="1"/>
    </location>
</feature>
<keyword evidence="3" id="KW-1185">Reference proteome</keyword>
<dbReference type="Gene3D" id="3.30.559.30">
    <property type="entry name" value="Nonribosomal peptide synthetase, condensation domain"/>
    <property type="match status" value="1"/>
</dbReference>
<name>A0ABR7TY93_9BACT</name>
<gene>
    <name evidence="2" type="ORF">ICL07_32170</name>
</gene>
<feature type="domain" description="Condensation" evidence="1">
    <location>
        <begin position="3"/>
        <end position="81"/>
    </location>
</feature>
<accession>A0ABR7TY93</accession>